<accession>A0A8X7XZ02</accession>
<reference evidence="1" key="1">
    <citation type="journal article" date="2020" name="bioRxiv">
        <title>Hybrid origin of Populus tomentosa Carr. identified through genome sequencing and phylogenomic analysis.</title>
        <authorList>
            <person name="An X."/>
            <person name="Gao K."/>
            <person name="Chen Z."/>
            <person name="Li J."/>
            <person name="Yang X."/>
            <person name="Yang X."/>
            <person name="Zhou J."/>
            <person name="Guo T."/>
            <person name="Zhao T."/>
            <person name="Huang S."/>
            <person name="Miao D."/>
            <person name="Khan W.U."/>
            <person name="Rao P."/>
            <person name="Ye M."/>
            <person name="Lei B."/>
            <person name="Liao W."/>
            <person name="Wang J."/>
            <person name="Ji L."/>
            <person name="Li Y."/>
            <person name="Guo B."/>
            <person name="Mustafa N.S."/>
            <person name="Li S."/>
            <person name="Yun Q."/>
            <person name="Keller S.R."/>
            <person name="Mao J."/>
            <person name="Zhang R."/>
            <person name="Strauss S.H."/>
        </authorList>
    </citation>
    <scope>NUCLEOTIDE SEQUENCE</scope>
    <source>
        <strain evidence="1">GM15</strain>
        <tissue evidence="1">Leaf</tissue>
    </source>
</reference>
<organism evidence="1 2">
    <name type="scientific">Populus tomentosa</name>
    <name type="common">Chinese white poplar</name>
    <dbReference type="NCBI Taxonomy" id="118781"/>
    <lineage>
        <taxon>Eukaryota</taxon>
        <taxon>Viridiplantae</taxon>
        <taxon>Streptophyta</taxon>
        <taxon>Embryophyta</taxon>
        <taxon>Tracheophyta</taxon>
        <taxon>Spermatophyta</taxon>
        <taxon>Magnoliopsida</taxon>
        <taxon>eudicotyledons</taxon>
        <taxon>Gunneridae</taxon>
        <taxon>Pentapetalae</taxon>
        <taxon>rosids</taxon>
        <taxon>fabids</taxon>
        <taxon>Malpighiales</taxon>
        <taxon>Salicaceae</taxon>
        <taxon>Saliceae</taxon>
        <taxon>Populus</taxon>
    </lineage>
</organism>
<dbReference type="OrthoDB" id="185373at2759"/>
<name>A0A8X7XZ02_POPTO</name>
<dbReference type="InterPro" id="IPR002885">
    <property type="entry name" value="PPR_rpt"/>
</dbReference>
<dbReference type="Pfam" id="PF01535">
    <property type="entry name" value="PPR"/>
    <property type="match status" value="2"/>
</dbReference>
<proteinExistence type="predicted"/>
<protein>
    <submittedName>
        <fullName evidence="1">Uncharacterized protein</fullName>
    </submittedName>
</protein>
<gene>
    <name evidence="1" type="ORF">POTOM_057039</name>
</gene>
<evidence type="ECO:0000313" key="2">
    <source>
        <dbReference type="Proteomes" id="UP000886885"/>
    </source>
</evidence>
<evidence type="ECO:0000313" key="1">
    <source>
        <dbReference type="EMBL" id="KAG6739442.1"/>
    </source>
</evidence>
<dbReference type="EMBL" id="JAAWWB010000036">
    <property type="protein sequence ID" value="KAG6739442.1"/>
    <property type="molecule type" value="Genomic_DNA"/>
</dbReference>
<sequence length="73" mass="8190">MMESKDCLPDTIALIDGCCKKGGFNEATKWDGRVDEARKLLMKMSLNRVKENVANHLSILKGLSIMEKSEEAF</sequence>
<dbReference type="Proteomes" id="UP000886885">
    <property type="component" value="Chromosome 18D"/>
</dbReference>
<dbReference type="AlphaFoldDB" id="A0A8X7XZ02"/>
<comment type="caution">
    <text evidence="1">The sequence shown here is derived from an EMBL/GenBank/DDBJ whole genome shotgun (WGS) entry which is preliminary data.</text>
</comment>
<keyword evidence="2" id="KW-1185">Reference proteome</keyword>